<dbReference type="EMBL" id="JAIWQS010000010">
    <property type="protein sequence ID" value="KAJ8753711.1"/>
    <property type="molecule type" value="Genomic_DNA"/>
</dbReference>
<accession>A0AAV8SN17</accession>
<dbReference type="Proteomes" id="UP001159364">
    <property type="component" value="Linkage Group LG10"/>
</dbReference>
<feature type="transmembrane region" description="Helical" evidence="6">
    <location>
        <begin position="140"/>
        <end position="170"/>
    </location>
</feature>
<dbReference type="PANTHER" id="PTHR10994">
    <property type="entry name" value="RETICULON"/>
    <property type="match status" value="1"/>
</dbReference>
<keyword evidence="2 6" id="KW-0812">Transmembrane</keyword>
<keyword evidence="5 6" id="KW-0472">Membrane</keyword>
<dbReference type="InterPro" id="IPR045064">
    <property type="entry name" value="Reticulon-like"/>
</dbReference>
<dbReference type="PROSITE" id="PS50845">
    <property type="entry name" value="RETICULON"/>
    <property type="match status" value="1"/>
</dbReference>
<keyword evidence="3 6" id="KW-0256">Endoplasmic reticulum</keyword>
<sequence>MPIYSSDSDNEVTPRATKLFGRQRPIHSVLGGGKVADVLLWRNPKVSAALMIGMTVIWYLFEVVEYNFVTLLCHLSITVMLVVFIWFNAADFFNWTPPGIPEIILRERTFREVATTVHAKFIQTLQELHHIACGRDRARFFLALLGLSILSVIGNYLTFLNFLYLGYVCLQTLPFLYERYEKEVDNYANRLNRQVMKLYRKFDSNFLNKIPRGPVKEKKVR</sequence>
<feature type="domain" description="Reticulon" evidence="7">
    <location>
        <begin position="35"/>
        <end position="221"/>
    </location>
</feature>
<dbReference type="InterPro" id="IPR003388">
    <property type="entry name" value="Reticulon"/>
</dbReference>
<keyword evidence="4 6" id="KW-1133">Transmembrane helix</keyword>
<evidence type="ECO:0000313" key="9">
    <source>
        <dbReference type="Proteomes" id="UP001159364"/>
    </source>
</evidence>
<organism evidence="8 9">
    <name type="scientific">Erythroxylum novogranatense</name>
    <dbReference type="NCBI Taxonomy" id="1862640"/>
    <lineage>
        <taxon>Eukaryota</taxon>
        <taxon>Viridiplantae</taxon>
        <taxon>Streptophyta</taxon>
        <taxon>Embryophyta</taxon>
        <taxon>Tracheophyta</taxon>
        <taxon>Spermatophyta</taxon>
        <taxon>Magnoliopsida</taxon>
        <taxon>eudicotyledons</taxon>
        <taxon>Gunneridae</taxon>
        <taxon>Pentapetalae</taxon>
        <taxon>rosids</taxon>
        <taxon>fabids</taxon>
        <taxon>Malpighiales</taxon>
        <taxon>Erythroxylaceae</taxon>
        <taxon>Erythroxylum</taxon>
    </lineage>
</organism>
<dbReference type="GO" id="GO:0009617">
    <property type="term" value="P:response to bacterium"/>
    <property type="evidence" value="ECO:0007669"/>
    <property type="project" value="InterPro"/>
</dbReference>
<dbReference type="Pfam" id="PF02453">
    <property type="entry name" value="Reticulon"/>
    <property type="match status" value="1"/>
</dbReference>
<comment type="caution">
    <text evidence="8">The sequence shown here is derived from an EMBL/GenBank/DDBJ whole genome shotgun (WGS) entry which is preliminary data.</text>
</comment>
<evidence type="ECO:0000256" key="1">
    <source>
        <dbReference type="ARBA" id="ARBA00004477"/>
    </source>
</evidence>
<feature type="transmembrane region" description="Helical" evidence="6">
    <location>
        <begin position="68"/>
        <end position="87"/>
    </location>
</feature>
<protein>
    <recommendedName>
        <fullName evidence="6">Reticulon-like protein</fullName>
    </recommendedName>
</protein>
<reference evidence="8 9" key="1">
    <citation type="submission" date="2021-09" db="EMBL/GenBank/DDBJ databases">
        <title>Genomic insights and catalytic innovation underlie evolution of tropane alkaloids biosynthesis.</title>
        <authorList>
            <person name="Wang Y.-J."/>
            <person name="Tian T."/>
            <person name="Huang J.-P."/>
            <person name="Huang S.-X."/>
        </authorList>
    </citation>
    <scope>NUCLEOTIDE SEQUENCE [LARGE SCALE GENOMIC DNA]</scope>
    <source>
        <strain evidence="8">KIB-2018</strain>
        <tissue evidence="8">Leaf</tissue>
    </source>
</reference>
<proteinExistence type="predicted"/>
<evidence type="ECO:0000256" key="2">
    <source>
        <dbReference type="ARBA" id="ARBA00022692"/>
    </source>
</evidence>
<gene>
    <name evidence="8" type="ORF">K2173_026387</name>
</gene>
<comment type="subcellular location">
    <subcellularLocation>
        <location evidence="1 6">Endoplasmic reticulum membrane</location>
        <topology evidence="1 6">Multi-pass membrane protein</topology>
    </subcellularLocation>
</comment>
<feature type="transmembrane region" description="Helical" evidence="6">
    <location>
        <begin position="44"/>
        <end position="61"/>
    </location>
</feature>
<evidence type="ECO:0000256" key="3">
    <source>
        <dbReference type="ARBA" id="ARBA00022824"/>
    </source>
</evidence>
<evidence type="ECO:0000256" key="5">
    <source>
        <dbReference type="ARBA" id="ARBA00023136"/>
    </source>
</evidence>
<evidence type="ECO:0000313" key="8">
    <source>
        <dbReference type="EMBL" id="KAJ8753711.1"/>
    </source>
</evidence>
<evidence type="ECO:0000256" key="6">
    <source>
        <dbReference type="RuleBase" id="RU363132"/>
    </source>
</evidence>
<evidence type="ECO:0000259" key="7">
    <source>
        <dbReference type="PROSITE" id="PS50845"/>
    </source>
</evidence>
<evidence type="ECO:0000256" key="4">
    <source>
        <dbReference type="ARBA" id="ARBA00022989"/>
    </source>
</evidence>
<name>A0AAV8SN17_9ROSI</name>
<dbReference type="AlphaFoldDB" id="A0AAV8SN17"/>
<keyword evidence="9" id="KW-1185">Reference proteome</keyword>
<dbReference type="GO" id="GO:0005789">
    <property type="term" value="C:endoplasmic reticulum membrane"/>
    <property type="evidence" value="ECO:0007669"/>
    <property type="project" value="UniProtKB-SubCell"/>
</dbReference>
<dbReference type="PANTHER" id="PTHR10994:SF85">
    <property type="entry name" value="RETICULON-LIKE PROTEIN B9"/>
    <property type="match status" value="1"/>
</dbReference>